<dbReference type="EMBL" id="SNRY01000458">
    <property type="protein sequence ID" value="KAA6340476.1"/>
    <property type="molecule type" value="Genomic_DNA"/>
</dbReference>
<protein>
    <recommendedName>
        <fullName evidence="3">RagB/SusD family nutrient uptake outer membrane protein</fullName>
    </recommendedName>
</protein>
<evidence type="ECO:0000313" key="2">
    <source>
        <dbReference type="EMBL" id="KAA6341350.1"/>
    </source>
</evidence>
<proteinExistence type="predicted"/>
<sequence>MKKIIVSFLCAGFLVAFTSCDSFLEENPKTDMSMDQNFSAPAHARNAVNGLYRQGAPNFYADGGVYMPQKATHGGFLSGFF</sequence>
<accession>A0A5J4S7P0</accession>
<dbReference type="InterPro" id="IPR011990">
    <property type="entry name" value="TPR-like_helical_dom_sf"/>
</dbReference>
<reference evidence="2" key="1">
    <citation type="submission" date="2019-03" db="EMBL/GenBank/DDBJ databases">
        <title>Single cell metagenomics reveals metabolic interactions within the superorganism composed of flagellate Streblomastix strix and complex community of Bacteroidetes bacteria on its surface.</title>
        <authorList>
            <person name="Treitli S.C."/>
            <person name="Kolisko M."/>
            <person name="Husnik F."/>
            <person name="Keeling P."/>
            <person name="Hampl V."/>
        </authorList>
    </citation>
    <scope>NUCLEOTIDE SEQUENCE</scope>
    <source>
        <strain evidence="2">STM</strain>
    </source>
</reference>
<gene>
    <name evidence="2" type="ORF">EZS27_010838</name>
    <name evidence="1" type="ORF">EZS27_011670</name>
</gene>
<evidence type="ECO:0008006" key="3">
    <source>
        <dbReference type="Google" id="ProtNLM"/>
    </source>
</evidence>
<dbReference type="PROSITE" id="PS51257">
    <property type="entry name" value="PROKAR_LIPOPROTEIN"/>
    <property type="match status" value="1"/>
</dbReference>
<organism evidence="2">
    <name type="scientific">termite gut metagenome</name>
    <dbReference type="NCBI Taxonomy" id="433724"/>
    <lineage>
        <taxon>unclassified sequences</taxon>
        <taxon>metagenomes</taxon>
        <taxon>organismal metagenomes</taxon>
    </lineage>
</organism>
<dbReference type="EMBL" id="SNRY01000395">
    <property type="protein sequence ID" value="KAA6341350.1"/>
    <property type="molecule type" value="Genomic_DNA"/>
</dbReference>
<name>A0A5J4S7P0_9ZZZZ</name>
<evidence type="ECO:0000313" key="1">
    <source>
        <dbReference type="EMBL" id="KAA6340476.1"/>
    </source>
</evidence>
<dbReference type="AlphaFoldDB" id="A0A5J4S7P0"/>
<comment type="caution">
    <text evidence="2">The sequence shown here is derived from an EMBL/GenBank/DDBJ whole genome shotgun (WGS) entry which is preliminary data.</text>
</comment>
<dbReference type="SUPFAM" id="SSF48452">
    <property type="entry name" value="TPR-like"/>
    <property type="match status" value="1"/>
</dbReference>